<protein>
    <submittedName>
        <fullName evidence="2">J517_1871 family lipoprotein</fullName>
    </submittedName>
</protein>
<dbReference type="PROSITE" id="PS51257">
    <property type="entry name" value="PROKAR_LIPOPROTEIN"/>
    <property type="match status" value="1"/>
</dbReference>
<gene>
    <name evidence="2" type="ORF">N011_22495</name>
</gene>
<name>A0AAU8LGA9_PSESX</name>
<sequence>MRIPLLTAVILTLTGCAMQSDLANNNFPGIVPVAPPEKLVGTWSGSVGYYLVTMRFNADGKGVMCSSWNGRDSVMPLKYDGKQVRVSDSTRADVTDLSRSTFKLKVNYYFGATYTLYRDDSLSKAAPYCLKQLK</sequence>
<feature type="signal peptide" evidence="1">
    <location>
        <begin position="1"/>
        <end position="19"/>
    </location>
</feature>
<proteinExistence type="predicted"/>
<keyword evidence="2" id="KW-0449">Lipoprotein</keyword>
<organism evidence="2">
    <name type="scientific">Pseudomonas syringae CC1417</name>
    <dbReference type="NCBI Taxonomy" id="1357272"/>
    <lineage>
        <taxon>Bacteria</taxon>
        <taxon>Pseudomonadati</taxon>
        <taxon>Pseudomonadota</taxon>
        <taxon>Gammaproteobacteria</taxon>
        <taxon>Pseudomonadales</taxon>
        <taxon>Pseudomonadaceae</taxon>
        <taxon>Pseudomonas</taxon>
        <taxon>Pseudomonas syringae</taxon>
    </lineage>
</organism>
<feature type="chain" id="PRO_5043571759" evidence="1">
    <location>
        <begin position="20"/>
        <end position="134"/>
    </location>
</feature>
<dbReference type="NCBIfam" id="NF045606">
    <property type="entry name" value="lipo_J517_1871"/>
    <property type="match status" value="1"/>
</dbReference>
<evidence type="ECO:0000256" key="1">
    <source>
        <dbReference type="SAM" id="SignalP"/>
    </source>
</evidence>
<keyword evidence="1" id="KW-0732">Signal</keyword>
<dbReference type="EMBL" id="CP159362">
    <property type="protein sequence ID" value="XCN67226.1"/>
    <property type="molecule type" value="Genomic_DNA"/>
</dbReference>
<evidence type="ECO:0000313" key="2">
    <source>
        <dbReference type="EMBL" id="XCN67226.1"/>
    </source>
</evidence>
<accession>A0AAU8LGA9</accession>
<dbReference type="RefSeq" id="WP_024694732.1">
    <property type="nucleotide sequence ID" value="NZ_CP159362.1"/>
</dbReference>
<reference evidence="2" key="2">
    <citation type="submission" date="2024-07" db="EMBL/GenBank/DDBJ databases">
        <title>A complete genome sequence for Pseudomonas syringae CC1417.</title>
        <authorList>
            <person name="Baltrus D.A."/>
        </authorList>
    </citation>
    <scope>NUCLEOTIDE SEQUENCE</scope>
    <source>
        <strain evidence="2">CC1417</strain>
    </source>
</reference>
<dbReference type="AlphaFoldDB" id="A0AAU8LGA9"/>
<dbReference type="InterPro" id="IPR054659">
    <property type="entry name" value="J517_1871_lipoprot"/>
</dbReference>
<reference evidence="2" key="1">
    <citation type="journal article" date="2014" name="Genome Announc.">
        <title>Draft Genome Sequences of a Phylogenetically Diverse Suite of Pseudomonas syringae Strains from Multiple Source Populations.</title>
        <authorList>
            <person name="Baltrus D.A."/>
            <person name="Yourstone S."/>
            <person name="Lind A."/>
            <person name="Guilbaud C."/>
            <person name="Sands D.C."/>
            <person name="Jones C.D."/>
            <person name="Morris C.E."/>
            <person name="Dangl J.L."/>
        </authorList>
    </citation>
    <scope>NUCLEOTIDE SEQUENCE</scope>
    <source>
        <strain evidence="2">CC1417</strain>
    </source>
</reference>